<dbReference type="RefSeq" id="WP_100389025.1">
    <property type="nucleotide sequence ID" value="NZ_BMZU01000001.1"/>
</dbReference>
<dbReference type="SMART" id="SM00271">
    <property type="entry name" value="DnaJ"/>
    <property type="match status" value="1"/>
</dbReference>
<dbReference type="Gene3D" id="1.10.287.110">
    <property type="entry name" value="DnaJ domain"/>
    <property type="match status" value="1"/>
</dbReference>
<dbReference type="CDD" id="cd06257">
    <property type="entry name" value="DnaJ"/>
    <property type="match status" value="1"/>
</dbReference>
<dbReference type="SUPFAM" id="SSF46565">
    <property type="entry name" value="Chaperone J-domain"/>
    <property type="match status" value="1"/>
</dbReference>
<accession>A0A2M9DA13</accession>
<dbReference type="Pfam" id="PF00226">
    <property type="entry name" value="DnaJ"/>
    <property type="match status" value="1"/>
</dbReference>
<dbReference type="InterPro" id="IPR036869">
    <property type="entry name" value="J_dom_sf"/>
</dbReference>
<dbReference type="PROSITE" id="PS50965">
    <property type="entry name" value="NERD"/>
    <property type="match status" value="1"/>
</dbReference>
<feature type="domain" description="J" evidence="2">
    <location>
        <begin position="9"/>
        <end position="70"/>
    </location>
</feature>
<evidence type="ECO:0000313" key="5">
    <source>
        <dbReference type="Proteomes" id="UP000231742"/>
    </source>
</evidence>
<evidence type="ECO:0000259" key="2">
    <source>
        <dbReference type="PROSITE" id="PS50076"/>
    </source>
</evidence>
<organism evidence="4 5">
    <name type="scientific">Salinibacterium amurskyense</name>
    <dbReference type="NCBI Taxonomy" id="205941"/>
    <lineage>
        <taxon>Bacteria</taxon>
        <taxon>Bacillati</taxon>
        <taxon>Actinomycetota</taxon>
        <taxon>Actinomycetes</taxon>
        <taxon>Micrococcales</taxon>
        <taxon>Microbacteriaceae</taxon>
        <taxon>Salinibacterium</taxon>
    </lineage>
</organism>
<feature type="domain" description="NERD" evidence="3">
    <location>
        <begin position="149"/>
        <end position="256"/>
    </location>
</feature>
<protein>
    <submittedName>
        <fullName evidence="4">Nuclease-like protein</fullName>
    </submittedName>
</protein>
<keyword evidence="5" id="KW-1185">Reference proteome</keyword>
<dbReference type="InterPro" id="IPR001623">
    <property type="entry name" value="DnaJ_domain"/>
</dbReference>
<dbReference type="OrthoDB" id="5242140at2"/>
<sequence>MPDSPMSASAYDVLGVQASATEVELKKAFRRALRETHPDTGGDPTKFAAVQDAWDRVGTPEKRRRYDAGSRTNTHSTTAGSSPFSSRPSTAAREDSRPRARTHGHPGGWRRERFLDSMREWVGRGVTLDDPYDPALVRSAPREIRRTLADALAEEATARTVSNLGIGYTIWHDVSTGPPERKLDHIVLGPTGLFAMLSEDFGGEVKVRRGELIGPAVAPEKPMHELAARAKSISRQLKVNFTCFVIVVPDDALAQPQISLGTVKGQPAVVVRQSVLAHLLRTGPELGRGRDIGGNELFDVRTRLTSGIRFVE</sequence>
<dbReference type="Proteomes" id="UP000231742">
    <property type="component" value="Unassembled WGS sequence"/>
</dbReference>
<evidence type="ECO:0000259" key="3">
    <source>
        <dbReference type="PROSITE" id="PS50965"/>
    </source>
</evidence>
<gene>
    <name evidence="4" type="ORF">CLV85_1628</name>
</gene>
<dbReference type="EMBL" id="PGFH01000001">
    <property type="protein sequence ID" value="PJJ82428.1"/>
    <property type="molecule type" value="Genomic_DNA"/>
</dbReference>
<evidence type="ECO:0000313" key="4">
    <source>
        <dbReference type="EMBL" id="PJJ82428.1"/>
    </source>
</evidence>
<proteinExistence type="predicted"/>
<dbReference type="InterPro" id="IPR050817">
    <property type="entry name" value="DjlA_DnaK_co-chaperone"/>
</dbReference>
<feature type="region of interest" description="Disordered" evidence="1">
    <location>
        <begin position="34"/>
        <end position="110"/>
    </location>
</feature>
<dbReference type="PANTHER" id="PTHR24074">
    <property type="entry name" value="CO-CHAPERONE PROTEIN DJLA"/>
    <property type="match status" value="1"/>
</dbReference>
<feature type="compositionally biased region" description="Basic and acidic residues" evidence="1">
    <location>
        <begin position="53"/>
        <end position="68"/>
    </location>
</feature>
<reference evidence="4 5" key="1">
    <citation type="submission" date="2017-11" db="EMBL/GenBank/DDBJ databases">
        <title>Genomic Encyclopedia of Archaeal and Bacterial Type Strains, Phase II (KMG-II): From Individual Species to Whole Genera.</title>
        <authorList>
            <person name="Goeker M."/>
        </authorList>
    </citation>
    <scope>NUCLEOTIDE SEQUENCE [LARGE SCALE GENOMIC DNA]</scope>
    <source>
        <strain evidence="4 5">DSM 16400</strain>
    </source>
</reference>
<feature type="compositionally biased region" description="Polar residues" evidence="1">
    <location>
        <begin position="70"/>
        <end position="89"/>
    </location>
</feature>
<dbReference type="PROSITE" id="PS50076">
    <property type="entry name" value="DNAJ_2"/>
    <property type="match status" value="1"/>
</dbReference>
<dbReference type="PRINTS" id="PR00625">
    <property type="entry name" value="JDOMAIN"/>
</dbReference>
<comment type="caution">
    <text evidence="4">The sequence shown here is derived from an EMBL/GenBank/DDBJ whole genome shotgun (WGS) entry which is preliminary data.</text>
</comment>
<dbReference type="AlphaFoldDB" id="A0A2M9DA13"/>
<evidence type="ECO:0000256" key="1">
    <source>
        <dbReference type="SAM" id="MobiDB-lite"/>
    </source>
</evidence>
<name>A0A2M9DA13_9MICO</name>
<dbReference type="InterPro" id="IPR011528">
    <property type="entry name" value="NERD"/>
</dbReference>